<dbReference type="Proteomes" id="UP000217277">
    <property type="component" value="Chromosome I"/>
</dbReference>
<sequence length="211" mass="23260">MSLKWWEKTVEYFFIRNCIGDSMVIAPLDGKEERAGDSIFSQGNKWVLIEFKNKLESLKSEEDKFSNFETAKAHFLDKDSHHFLVYGGMFENKEKNGQKFGISVTTYFSRNSVKNVKSMLSAGLEGDDFFAYIKDFTSFKKVSGESGGGLSFESYGLVAGINSENQIVECISLAELGQELGLDLTPEVTPEPPSPSPSPSSSRGMSGPGGM</sequence>
<evidence type="ECO:0000313" key="2">
    <source>
        <dbReference type="Proteomes" id="UP000217277"/>
    </source>
</evidence>
<name>A0ACA8DVV2_9GAMM</name>
<gene>
    <name evidence="1" type="ORF">PAGA_a1948</name>
</gene>
<reference evidence="1" key="1">
    <citation type="submission" date="2015-03" db="EMBL/GenBank/DDBJ databases">
        <authorList>
            <person name="Xie B.-B."/>
            <person name="Rong J.-C."/>
            <person name="Qin Q.-L."/>
            <person name="Zhang Y.-Z."/>
        </authorList>
    </citation>
    <scope>NUCLEOTIDE SEQUENCE</scope>
    <source>
        <strain evidence="1">DSM 14585</strain>
    </source>
</reference>
<evidence type="ECO:0000313" key="1">
    <source>
        <dbReference type="EMBL" id="ATC82292.1"/>
    </source>
</evidence>
<dbReference type="EMBL" id="CP011011">
    <property type="protein sequence ID" value="ATC82292.1"/>
    <property type="molecule type" value="Genomic_DNA"/>
</dbReference>
<accession>A0ACA8DVV2</accession>
<proteinExistence type="predicted"/>
<keyword evidence="2" id="KW-1185">Reference proteome</keyword>
<protein>
    <submittedName>
        <fullName evidence="1">Uncharacterized protein</fullName>
    </submittedName>
</protein>
<organism evidence="1 2">
    <name type="scientific">Pseudoalteromonas agarivorans DSM 14585</name>
    <dbReference type="NCBI Taxonomy" id="1312369"/>
    <lineage>
        <taxon>Bacteria</taxon>
        <taxon>Pseudomonadati</taxon>
        <taxon>Pseudomonadota</taxon>
        <taxon>Gammaproteobacteria</taxon>
        <taxon>Alteromonadales</taxon>
        <taxon>Pseudoalteromonadaceae</taxon>
        <taxon>Pseudoalteromonas</taxon>
    </lineage>
</organism>